<proteinExistence type="predicted"/>
<sequence length="197" mass="23229">MPQIAEVHLRRDKMTKYSGYFDLHANLRSFLNFSFDKSMNRKYWGDFFELADQIAEIVKPRYGVTHISWRAVTPWHTEKERIHKWMNLSSYPVPVKFLPNGPLGLGMRTFLSGDILEMFGKNVIINTPAYIKELSWGGIRIDLVDDPWESDLEHLLERWLEVMEYLNKAEVIAVPNFEDNMGVTCNPNSKWKEYLRK</sequence>
<dbReference type="Proteomes" id="UP001254832">
    <property type="component" value="Unassembled WGS sequence"/>
</dbReference>
<accession>A0AAP5H481</accession>
<dbReference type="EMBL" id="JAVDTR010000011">
    <property type="protein sequence ID" value="MDR6725552.1"/>
    <property type="molecule type" value="Genomic_DNA"/>
</dbReference>
<protein>
    <submittedName>
        <fullName evidence="1">Uncharacterized protein</fullName>
    </submittedName>
</protein>
<gene>
    <name evidence="1" type="ORF">J2W91_004051</name>
</gene>
<organism evidence="1 2">
    <name type="scientific">Paenibacillus amylolyticus</name>
    <dbReference type="NCBI Taxonomy" id="1451"/>
    <lineage>
        <taxon>Bacteria</taxon>
        <taxon>Bacillati</taxon>
        <taxon>Bacillota</taxon>
        <taxon>Bacilli</taxon>
        <taxon>Bacillales</taxon>
        <taxon>Paenibacillaceae</taxon>
        <taxon>Paenibacillus</taxon>
    </lineage>
</organism>
<evidence type="ECO:0000313" key="1">
    <source>
        <dbReference type="EMBL" id="MDR6725552.1"/>
    </source>
</evidence>
<name>A0AAP5H481_PAEAM</name>
<dbReference type="AlphaFoldDB" id="A0AAP5H481"/>
<reference evidence="1" key="1">
    <citation type="submission" date="2023-07" db="EMBL/GenBank/DDBJ databases">
        <title>Sorghum-associated microbial communities from plants grown in Nebraska, USA.</title>
        <authorList>
            <person name="Schachtman D."/>
        </authorList>
    </citation>
    <scope>NUCLEOTIDE SEQUENCE</scope>
    <source>
        <strain evidence="1">BE80</strain>
    </source>
</reference>
<comment type="caution">
    <text evidence="1">The sequence shown here is derived from an EMBL/GenBank/DDBJ whole genome shotgun (WGS) entry which is preliminary data.</text>
</comment>
<evidence type="ECO:0000313" key="2">
    <source>
        <dbReference type="Proteomes" id="UP001254832"/>
    </source>
</evidence>